<evidence type="ECO:0000259" key="1">
    <source>
        <dbReference type="Pfam" id="PF03235"/>
    </source>
</evidence>
<feature type="domain" description="GmrSD restriction endonucleases N-terminal" evidence="1">
    <location>
        <begin position="34"/>
        <end position="190"/>
    </location>
</feature>
<dbReference type="InterPro" id="IPR004919">
    <property type="entry name" value="GmrSD_N"/>
</dbReference>
<dbReference type="EMBL" id="CAADHB010000004">
    <property type="protein sequence ID" value="VFK77952.1"/>
    <property type="molecule type" value="Genomic_DNA"/>
</dbReference>
<evidence type="ECO:0000313" key="2">
    <source>
        <dbReference type="EMBL" id="VFK77952.1"/>
    </source>
</evidence>
<protein>
    <recommendedName>
        <fullName evidence="1">GmrSD restriction endonucleases N-terminal domain-containing protein</fullName>
    </recommendedName>
</protein>
<proteinExistence type="predicted"/>
<organism evidence="2">
    <name type="scientific">Candidatus Kentrum sp. SD</name>
    <dbReference type="NCBI Taxonomy" id="2126332"/>
    <lineage>
        <taxon>Bacteria</taxon>
        <taxon>Pseudomonadati</taxon>
        <taxon>Pseudomonadota</taxon>
        <taxon>Gammaproteobacteria</taxon>
        <taxon>Candidatus Kentrum</taxon>
    </lineage>
</organism>
<dbReference type="AlphaFoldDB" id="A0A451BI42"/>
<dbReference type="Pfam" id="PF03235">
    <property type="entry name" value="GmrSD_N"/>
    <property type="match status" value="1"/>
</dbReference>
<sequence length="378" mass="43858">MVTEKPVDVEKLLSSRDENTKRASTRSLDISFNELVDMYKDEELKIDPEYQRLFRWSEGARSRFIESLLIEMPVPPIYVMEDEDRRYQLIDGLQRFSSYLHLRGELDARHLDPPVKQGELLELQDCDIVGELNGLTFNDLPTSLKIILKRSYIRVEVVKKDSDKMLRYHMFKRLNSGGELLTEQEKRNCTIRMLNPDFMNFIKRMSEKENYQECITNISEKQAKSGFGEELVLRFFALKNDKGSFRHDVTDFLTEYAEKVSKGEAPFDYEKEEAIFNKTFLILKKSLGDKSFGRAGDRSIGSNFSVYHFEAICTGLQTILDPIHPEEEQHIKKLKQKLEDIKRDDEFKSVTTGGGKNSPGLLDKRIRVVSGKLSEVQL</sequence>
<accession>A0A451BI42</accession>
<reference evidence="2" key="1">
    <citation type="submission" date="2019-02" db="EMBL/GenBank/DDBJ databases">
        <authorList>
            <person name="Gruber-Vodicka R. H."/>
            <person name="Seah K. B. B."/>
        </authorList>
    </citation>
    <scope>NUCLEOTIDE SEQUENCE</scope>
    <source>
        <strain evidence="2">BECK_S127</strain>
    </source>
</reference>
<dbReference type="PANTHER" id="PTHR39639">
    <property type="entry name" value="CHROMOSOME 16, WHOLE GENOME SHOTGUN SEQUENCE"/>
    <property type="match status" value="1"/>
</dbReference>
<gene>
    <name evidence="2" type="ORF">BECKSD772D_GA0070982_100421</name>
</gene>
<dbReference type="PANTHER" id="PTHR39639:SF1">
    <property type="entry name" value="DUF262 DOMAIN-CONTAINING PROTEIN"/>
    <property type="match status" value="1"/>
</dbReference>
<name>A0A451BI42_9GAMM</name>